<feature type="signal peptide" evidence="7">
    <location>
        <begin position="1"/>
        <end position="20"/>
    </location>
</feature>
<keyword evidence="9" id="KW-1185">Reference proteome</keyword>
<comment type="caution">
    <text evidence="7">Lacks conserved residue(s) required for the propagation of feature annotation.</text>
</comment>
<feature type="non-terminal residue" evidence="8">
    <location>
        <position position="1"/>
    </location>
</feature>
<keyword evidence="6 7" id="KW-0472">Membrane</keyword>
<feature type="non-terminal residue" evidence="8">
    <location>
        <position position="334"/>
    </location>
</feature>
<name>A0ABP0R9L5_9DINO</name>
<comment type="subcellular location">
    <subcellularLocation>
        <location evidence="1">Membrane</location>
        <topology evidence="1">Multi-pass membrane protein</topology>
    </subcellularLocation>
</comment>
<evidence type="ECO:0000256" key="1">
    <source>
        <dbReference type="ARBA" id="ARBA00004141"/>
    </source>
</evidence>
<evidence type="ECO:0000256" key="5">
    <source>
        <dbReference type="ARBA" id="ARBA00022989"/>
    </source>
</evidence>
<evidence type="ECO:0000313" key="9">
    <source>
        <dbReference type="Proteomes" id="UP001642464"/>
    </source>
</evidence>
<gene>
    <name evidence="8" type="ORF">SCF082_LOCUS45467</name>
</gene>
<protein>
    <recommendedName>
        <fullName evidence="7">Transmembrane 9 superfamily member</fullName>
    </recommendedName>
</protein>
<organism evidence="8 9">
    <name type="scientific">Durusdinium trenchii</name>
    <dbReference type="NCBI Taxonomy" id="1381693"/>
    <lineage>
        <taxon>Eukaryota</taxon>
        <taxon>Sar</taxon>
        <taxon>Alveolata</taxon>
        <taxon>Dinophyceae</taxon>
        <taxon>Suessiales</taxon>
        <taxon>Symbiodiniaceae</taxon>
        <taxon>Durusdinium</taxon>
    </lineage>
</organism>
<proteinExistence type="inferred from homology"/>
<reference evidence="8 9" key="1">
    <citation type="submission" date="2024-02" db="EMBL/GenBank/DDBJ databases">
        <authorList>
            <person name="Chen Y."/>
            <person name="Shah S."/>
            <person name="Dougan E. K."/>
            <person name="Thang M."/>
            <person name="Chan C."/>
        </authorList>
    </citation>
    <scope>NUCLEOTIDE SEQUENCE [LARGE SCALE GENOMIC DNA]</scope>
</reference>
<feature type="chain" id="PRO_5044988702" description="Transmembrane 9 superfamily member" evidence="7">
    <location>
        <begin position="21"/>
        <end position="334"/>
    </location>
</feature>
<dbReference type="Proteomes" id="UP001642464">
    <property type="component" value="Unassembled WGS sequence"/>
</dbReference>
<comment type="similarity">
    <text evidence="2 7">Belongs to the nonaspanin (TM9SF) (TC 9.A.2) family.</text>
</comment>
<dbReference type="PANTHER" id="PTHR10766">
    <property type="entry name" value="TRANSMEMBRANE 9 SUPERFAMILY PROTEIN"/>
    <property type="match status" value="1"/>
</dbReference>
<comment type="caution">
    <text evidence="8">The sequence shown here is derived from an EMBL/GenBank/DDBJ whole genome shotgun (WGS) entry which is preliminary data.</text>
</comment>
<dbReference type="PANTHER" id="PTHR10766:SF111">
    <property type="entry name" value="TRANSMEMBRANE 9 SUPERFAMILY MEMBER 2"/>
    <property type="match status" value="1"/>
</dbReference>
<accession>A0ABP0R9L5</accession>
<evidence type="ECO:0000256" key="4">
    <source>
        <dbReference type="ARBA" id="ARBA00022729"/>
    </source>
</evidence>
<keyword evidence="4 7" id="KW-0732">Signal</keyword>
<keyword evidence="3 7" id="KW-0812">Transmembrane</keyword>
<dbReference type="Pfam" id="PF02990">
    <property type="entry name" value="EMP70"/>
    <property type="match status" value="1"/>
</dbReference>
<keyword evidence="5 7" id="KW-1133">Transmembrane helix</keyword>
<evidence type="ECO:0000256" key="3">
    <source>
        <dbReference type="ARBA" id="ARBA00022692"/>
    </source>
</evidence>
<evidence type="ECO:0000256" key="2">
    <source>
        <dbReference type="ARBA" id="ARBA00005227"/>
    </source>
</evidence>
<evidence type="ECO:0000313" key="8">
    <source>
        <dbReference type="EMBL" id="CAK9096889.1"/>
    </source>
</evidence>
<evidence type="ECO:0000256" key="6">
    <source>
        <dbReference type="ARBA" id="ARBA00023136"/>
    </source>
</evidence>
<dbReference type="InterPro" id="IPR004240">
    <property type="entry name" value="EMP70"/>
</dbReference>
<feature type="transmembrane region" description="Helical" evidence="7">
    <location>
        <begin position="254"/>
        <end position="276"/>
    </location>
</feature>
<dbReference type="EMBL" id="CAXAMM010041024">
    <property type="protein sequence ID" value="CAK9096889.1"/>
    <property type="molecule type" value="Genomic_DNA"/>
</dbReference>
<evidence type="ECO:0000256" key="7">
    <source>
        <dbReference type="RuleBase" id="RU363079"/>
    </source>
</evidence>
<sequence>VMAPHSTFVRAWILAHGVSAFYLPGLAPIEYQQGDAVELKVNKLTSAKTQLPYSYYHLAYCTPDGGARPAVTENLGEQMMGDIIETSAYKIKMLEVKPCELLCKKTLTTAEKEKFRNMIADEYLVNWMVDNLPAATKYRQAGSNDRFTNGISVGVPQEGKYYLYNHATLDLLYHENNESYVGYRIVGFEVEPRSAVPLKDGSPDCQSATPTPFDLDSSNDVLFSYTVKWTRSDVRWASRWDAYLKVSGQGQIHWFAILNSLLILVFLSGMVAMILLRTLHRDIATYNQVPTEEEAKEETGWKLVHGDVFRKPNHSTLLSVLAGSGMQLLGMSVV</sequence>